<reference evidence="2 3" key="1">
    <citation type="submission" date="2019-01" db="EMBL/GenBank/DDBJ databases">
        <authorList>
            <person name="Sayadi A."/>
        </authorList>
    </citation>
    <scope>NUCLEOTIDE SEQUENCE [LARGE SCALE GENOMIC DNA]</scope>
</reference>
<evidence type="ECO:0000313" key="2">
    <source>
        <dbReference type="EMBL" id="VEN57841.1"/>
    </source>
</evidence>
<dbReference type="AlphaFoldDB" id="A0A653DE69"/>
<gene>
    <name evidence="2" type="ORF">CALMAC_LOCUS16364</name>
</gene>
<evidence type="ECO:0000256" key="1">
    <source>
        <dbReference type="SAM" id="MobiDB-lite"/>
    </source>
</evidence>
<evidence type="ECO:0000313" key="3">
    <source>
        <dbReference type="Proteomes" id="UP000410492"/>
    </source>
</evidence>
<feature type="region of interest" description="Disordered" evidence="1">
    <location>
        <begin position="1"/>
        <end position="57"/>
    </location>
</feature>
<sequence>MLIRWKNKDKDKEKCEKGTEEEWNSDSKSGRGNDSDTLLAPYSSPTQHSSLKIHSEHKKYQKQESFLIF</sequence>
<name>A0A653DE69_CALMS</name>
<proteinExistence type="predicted"/>
<feature type="compositionally biased region" description="Basic and acidic residues" evidence="1">
    <location>
        <begin position="1"/>
        <end position="20"/>
    </location>
</feature>
<organism evidence="2 3">
    <name type="scientific">Callosobruchus maculatus</name>
    <name type="common">Southern cowpea weevil</name>
    <name type="synonym">Pulse bruchid</name>
    <dbReference type="NCBI Taxonomy" id="64391"/>
    <lineage>
        <taxon>Eukaryota</taxon>
        <taxon>Metazoa</taxon>
        <taxon>Ecdysozoa</taxon>
        <taxon>Arthropoda</taxon>
        <taxon>Hexapoda</taxon>
        <taxon>Insecta</taxon>
        <taxon>Pterygota</taxon>
        <taxon>Neoptera</taxon>
        <taxon>Endopterygota</taxon>
        <taxon>Coleoptera</taxon>
        <taxon>Polyphaga</taxon>
        <taxon>Cucujiformia</taxon>
        <taxon>Chrysomeloidea</taxon>
        <taxon>Chrysomelidae</taxon>
        <taxon>Bruchinae</taxon>
        <taxon>Bruchini</taxon>
        <taxon>Callosobruchus</taxon>
    </lineage>
</organism>
<protein>
    <submittedName>
        <fullName evidence="2">Uncharacterized protein</fullName>
    </submittedName>
</protein>
<dbReference type="EMBL" id="CAACVG010011331">
    <property type="protein sequence ID" value="VEN57841.1"/>
    <property type="molecule type" value="Genomic_DNA"/>
</dbReference>
<accession>A0A653DE69</accession>
<dbReference type="Proteomes" id="UP000410492">
    <property type="component" value="Unassembled WGS sequence"/>
</dbReference>
<feature type="compositionally biased region" description="Polar residues" evidence="1">
    <location>
        <begin position="43"/>
        <end position="52"/>
    </location>
</feature>
<keyword evidence="3" id="KW-1185">Reference proteome</keyword>